<evidence type="ECO:0000256" key="3">
    <source>
        <dbReference type="ARBA" id="ARBA00023002"/>
    </source>
</evidence>
<reference evidence="10 11" key="1">
    <citation type="journal article" date="2018" name="Sci. Rep.">
        <title>Raphidocelis subcapitata (=Pseudokirchneriella subcapitata) provides an insight into genome evolution and environmental adaptations in the Sphaeropleales.</title>
        <authorList>
            <person name="Suzuki S."/>
            <person name="Yamaguchi H."/>
            <person name="Nakajima N."/>
            <person name="Kawachi M."/>
        </authorList>
    </citation>
    <scope>NUCLEOTIDE SEQUENCE [LARGE SCALE GENOMIC DNA]</scope>
    <source>
        <strain evidence="10 11">NIES-35</strain>
    </source>
</reference>
<comment type="caution">
    <text evidence="10">The sequence shown here is derived from an EMBL/GenBank/DDBJ whole genome shotgun (WGS) entry which is preliminary data.</text>
</comment>
<dbReference type="STRING" id="307507.A0A2V0P6W0"/>
<organism evidence="10 11">
    <name type="scientific">Raphidocelis subcapitata</name>
    <dbReference type="NCBI Taxonomy" id="307507"/>
    <lineage>
        <taxon>Eukaryota</taxon>
        <taxon>Viridiplantae</taxon>
        <taxon>Chlorophyta</taxon>
        <taxon>core chlorophytes</taxon>
        <taxon>Chlorophyceae</taxon>
        <taxon>CS clade</taxon>
        <taxon>Sphaeropleales</taxon>
        <taxon>Selenastraceae</taxon>
        <taxon>Raphidocelis</taxon>
    </lineage>
</organism>
<comment type="catalytic activity">
    <reaction evidence="7">
        <text>[thioredoxin]-disulfide + L-methionine + H2O = L-methionine (S)-S-oxide + [thioredoxin]-dithiol</text>
        <dbReference type="Rhea" id="RHEA:19993"/>
        <dbReference type="Rhea" id="RHEA-COMP:10698"/>
        <dbReference type="Rhea" id="RHEA-COMP:10700"/>
        <dbReference type="ChEBI" id="CHEBI:15377"/>
        <dbReference type="ChEBI" id="CHEBI:29950"/>
        <dbReference type="ChEBI" id="CHEBI:50058"/>
        <dbReference type="ChEBI" id="CHEBI:57844"/>
        <dbReference type="ChEBI" id="CHEBI:58772"/>
        <dbReference type="EC" id="1.8.4.11"/>
    </reaction>
</comment>
<evidence type="ECO:0000256" key="1">
    <source>
        <dbReference type="ARBA" id="ARBA00005591"/>
    </source>
</evidence>
<feature type="domain" description="Peptide methionine sulphoxide reductase MsrA" evidence="9">
    <location>
        <begin position="103"/>
        <end position="256"/>
    </location>
</feature>
<gene>
    <name evidence="10" type="ORF">Rsub_05763</name>
</gene>
<dbReference type="InterPro" id="IPR036509">
    <property type="entry name" value="Met_Sox_Rdtase_MsrA_sf"/>
</dbReference>
<evidence type="ECO:0000256" key="7">
    <source>
        <dbReference type="ARBA" id="ARBA00048782"/>
    </source>
</evidence>
<dbReference type="InterPro" id="IPR002569">
    <property type="entry name" value="Met_Sox_Rdtase_MsrA_dom"/>
</dbReference>
<feature type="compositionally biased region" description="Low complexity" evidence="8">
    <location>
        <begin position="1"/>
        <end position="14"/>
    </location>
</feature>
<dbReference type="Gene3D" id="3.30.1060.10">
    <property type="entry name" value="Peptide methionine sulphoxide reductase MsrA"/>
    <property type="match status" value="1"/>
</dbReference>
<dbReference type="EC" id="1.8.4.11" evidence="2"/>
<dbReference type="PANTHER" id="PTHR42799:SF2">
    <property type="entry name" value="MITOCHONDRIAL PEPTIDE METHIONINE SULFOXIDE REDUCTASE"/>
    <property type="match status" value="1"/>
</dbReference>
<keyword evidence="3" id="KW-0560">Oxidoreductase</keyword>
<comment type="similarity">
    <text evidence="1">Belongs to the MsrA Met sulfoxide reductase family.</text>
</comment>
<evidence type="ECO:0000256" key="4">
    <source>
        <dbReference type="ARBA" id="ARBA00030273"/>
    </source>
</evidence>
<sequence length="278" mass="30105">MLATPRAPAPATARRAPRMLHGAGGASPGGWRWQRASPAARLGLRRGLAASAMFGFNFWPFNGGDKEEEKKEGKYDSILKAARTAKRGCPLAPKEAPPGLKLATFAGGCFWGLELAYQREPGVVSTTVGYTGGRDPAPTYDSVCMGFTGHTEAVQVTYDPKEVTYERLLDVFFERVDPTTLNRQGSDRGTQYRSAIFAHDEEQRAAALERLKAANAALEARAPGARGWAGRKVVTPVEAAGDYFTAESYHQQYLSRGGRFGMSQSADKGCKDSIRCYG</sequence>
<evidence type="ECO:0000256" key="8">
    <source>
        <dbReference type="SAM" id="MobiDB-lite"/>
    </source>
</evidence>
<dbReference type="GO" id="GO:0008113">
    <property type="term" value="F:peptide-methionine (S)-S-oxide reductase activity"/>
    <property type="evidence" value="ECO:0007669"/>
    <property type="project" value="UniProtKB-EC"/>
</dbReference>
<dbReference type="InParanoid" id="A0A2V0P6W0"/>
<evidence type="ECO:0000256" key="6">
    <source>
        <dbReference type="ARBA" id="ARBA00047806"/>
    </source>
</evidence>
<evidence type="ECO:0000313" key="11">
    <source>
        <dbReference type="Proteomes" id="UP000247498"/>
    </source>
</evidence>
<dbReference type="GO" id="GO:0005737">
    <property type="term" value="C:cytoplasm"/>
    <property type="evidence" value="ECO:0007669"/>
    <property type="project" value="TreeGrafter"/>
</dbReference>
<dbReference type="InterPro" id="IPR050162">
    <property type="entry name" value="MsrA_MetSO_reductase"/>
</dbReference>
<protein>
    <recommendedName>
        <fullName evidence="2">peptide-methionine (S)-S-oxide reductase</fullName>
        <ecNumber evidence="2">1.8.4.11</ecNumber>
    </recommendedName>
    <alternativeName>
        <fullName evidence="5">Peptide-methionine (S)-S-oxide reductase</fullName>
    </alternativeName>
    <alternativeName>
        <fullName evidence="4">Protein-methionine-S-oxide reductase</fullName>
    </alternativeName>
</protein>
<dbReference type="SUPFAM" id="SSF55068">
    <property type="entry name" value="Peptide methionine sulfoxide reductase"/>
    <property type="match status" value="1"/>
</dbReference>
<dbReference type="AlphaFoldDB" id="A0A2V0P6W0"/>
<comment type="catalytic activity">
    <reaction evidence="6">
        <text>L-methionyl-[protein] + [thioredoxin]-disulfide + H2O = L-methionyl-(S)-S-oxide-[protein] + [thioredoxin]-dithiol</text>
        <dbReference type="Rhea" id="RHEA:14217"/>
        <dbReference type="Rhea" id="RHEA-COMP:10698"/>
        <dbReference type="Rhea" id="RHEA-COMP:10700"/>
        <dbReference type="Rhea" id="RHEA-COMP:12313"/>
        <dbReference type="Rhea" id="RHEA-COMP:12315"/>
        <dbReference type="ChEBI" id="CHEBI:15377"/>
        <dbReference type="ChEBI" id="CHEBI:16044"/>
        <dbReference type="ChEBI" id="CHEBI:29950"/>
        <dbReference type="ChEBI" id="CHEBI:44120"/>
        <dbReference type="ChEBI" id="CHEBI:50058"/>
        <dbReference type="EC" id="1.8.4.11"/>
    </reaction>
</comment>
<keyword evidence="11" id="KW-1185">Reference proteome</keyword>
<dbReference type="HAMAP" id="MF_01401">
    <property type="entry name" value="MsrA"/>
    <property type="match status" value="1"/>
</dbReference>
<dbReference type="FunFam" id="3.30.1060.10:FF:000002">
    <property type="entry name" value="Peptide methionine sulfoxide reductase"/>
    <property type="match status" value="1"/>
</dbReference>
<evidence type="ECO:0000259" key="9">
    <source>
        <dbReference type="Pfam" id="PF01625"/>
    </source>
</evidence>
<dbReference type="PANTHER" id="PTHR42799">
    <property type="entry name" value="MITOCHONDRIAL PEPTIDE METHIONINE SULFOXIDE REDUCTASE"/>
    <property type="match status" value="1"/>
</dbReference>
<dbReference type="GO" id="GO:0034599">
    <property type="term" value="P:cellular response to oxidative stress"/>
    <property type="evidence" value="ECO:0007669"/>
    <property type="project" value="TreeGrafter"/>
</dbReference>
<evidence type="ECO:0000256" key="2">
    <source>
        <dbReference type="ARBA" id="ARBA00012502"/>
    </source>
</evidence>
<accession>A0A2V0P6W0</accession>
<dbReference type="NCBIfam" id="TIGR00401">
    <property type="entry name" value="msrA"/>
    <property type="match status" value="1"/>
</dbReference>
<dbReference type="OrthoDB" id="77405at2759"/>
<dbReference type="Proteomes" id="UP000247498">
    <property type="component" value="Unassembled WGS sequence"/>
</dbReference>
<feature type="region of interest" description="Disordered" evidence="8">
    <location>
        <begin position="1"/>
        <end position="30"/>
    </location>
</feature>
<dbReference type="EMBL" id="BDRX01000036">
    <property type="protein sequence ID" value="GBF92927.1"/>
    <property type="molecule type" value="Genomic_DNA"/>
</dbReference>
<evidence type="ECO:0000256" key="5">
    <source>
        <dbReference type="ARBA" id="ARBA00030643"/>
    </source>
</evidence>
<name>A0A2V0P6W0_9CHLO</name>
<evidence type="ECO:0000313" key="10">
    <source>
        <dbReference type="EMBL" id="GBF92927.1"/>
    </source>
</evidence>
<dbReference type="Pfam" id="PF01625">
    <property type="entry name" value="PMSR"/>
    <property type="match status" value="1"/>
</dbReference>
<proteinExistence type="inferred from homology"/>